<name>A0A151RZ13_CAJCA</name>
<dbReference type="InterPro" id="IPR054722">
    <property type="entry name" value="PolX-like_BBD"/>
</dbReference>
<gene>
    <name evidence="2" type="ORF">KK1_030507</name>
</gene>
<evidence type="ECO:0000259" key="1">
    <source>
        <dbReference type="Pfam" id="PF22936"/>
    </source>
</evidence>
<dbReference type="PANTHER" id="PTHR47592">
    <property type="entry name" value="PBF68 PROTEIN"/>
    <property type="match status" value="1"/>
</dbReference>
<dbReference type="Proteomes" id="UP000075243">
    <property type="component" value="Unassembled WGS sequence"/>
</dbReference>
<keyword evidence="3" id="KW-1185">Reference proteome</keyword>
<dbReference type="OMA" id="CVKTSIG"/>
<evidence type="ECO:0000313" key="3">
    <source>
        <dbReference type="Proteomes" id="UP000075243"/>
    </source>
</evidence>
<dbReference type="Pfam" id="PF22936">
    <property type="entry name" value="Pol_BBD"/>
    <property type="match status" value="1"/>
</dbReference>
<accession>A0A151RZ13</accession>
<evidence type="ECO:0000313" key="2">
    <source>
        <dbReference type="EMBL" id="KYP47811.1"/>
    </source>
</evidence>
<reference evidence="2" key="1">
    <citation type="journal article" date="2012" name="Nat. Biotechnol.">
        <title>Draft genome sequence of pigeonpea (Cajanus cajan), an orphan legume crop of resource-poor farmers.</title>
        <authorList>
            <person name="Varshney R.K."/>
            <person name="Chen W."/>
            <person name="Li Y."/>
            <person name="Bharti A.K."/>
            <person name="Saxena R.K."/>
            <person name="Schlueter J.A."/>
            <person name="Donoghue M.T."/>
            <person name="Azam S."/>
            <person name="Fan G."/>
            <person name="Whaley A.M."/>
            <person name="Farmer A.D."/>
            <person name="Sheridan J."/>
            <person name="Iwata A."/>
            <person name="Tuteja R."/>
            <person name="Penmetsa R.V."/>
            <person name="Wu W."/>
            <person name="Upadhyaya H.D."/>
            <person name="Yang S.P."/>
            <person name="Shah T."/>
            <person name="Saxena K.B."/>
            <person name="Michael T."/>
            <person name="McCombie W.R."/>
            <person name="Yang B."/>
            <person name="Zhang G."/>
            <person name="Yang H."/>
            <person name="Wang J."/>
            <person name="Spillane C."/>
            <person name="Cook D.R."/>
            <person name="May G.D."/>
            <person name="Xu X."/>
            <person name="Jackson S.A."/>
        </authorList>
    </citation>
    <scope>NUCLEOTIDE SEQUENCE [LARGE SCALE GENOMIC DNA]</scope>
</reference>
<dbReference type="EMBL" id="KQ483516">
    <property type="protein sequence ID" value="KYP47811.1"/>
    <property type="molecule type" value="Genomic_DNA"/>
</dbReference>
<dbReference type="PANTHER" id="PTHR47592:SF31">
    <property type="entry name" value="ZINC FINGER, CCHC-TYPE-RELATED"/>
    <property type="match status" value="1"/>
</dbReference>
<organism evidence="2 3">
    <name type="scientific">Cajanus cajan</name>
    <name type="common">Pigeon pea</name>
    <name type="synonym">Cajanus indicus</name>
    <dbReference type="NCBI Taxonomy" id="3821"/>
    <lineage>
        <taxon>Eukaryota</taxon>
        <taxon>Viridiplantae</taxon>
        <taxon>Streptophyta</taxon>
        <taxon>Embryophyta</taxon>
        <taxon>Tracheophyta</taxon>
        <taxon>Spermatophyta</taxon>
        <taxon>Magnoliopsida</taxon>
        <taxon>eudicotyledons</taxon>
        <taxon>Gunneridae</taxon>
        <taxon>Pentapetalae</taxon>
        <taxon>rosids</taxon>
        <taxon>fabids</taxon>
        <taxon>Fabales</taxon>
        <taxon>Fabaceae</taxon>
        <taxon>Papilionoideae</taxon>
        <taxon>50 kb inversion clade</taxon>
        <taxon>NPAAA clade</taxon>
        <taxon>indigoferoid/millettioid clade</taxon>
        <taxon>Phaseoleae</taxon>
        <taxon>Cajanus</taxon>
    </lineage>
</organism>
<dbReference type="AlphaFoldDB" id="A0A151RZ13"/>
<feature type="domain" description="Retrovirus-related Pol polyprotein from transposon TNT 1-94-like beta-barrel" evidence="1">
    <location>
        <begin position="2"/>
        <end position="82"/>
    </location>
</feature>
<protein>
    <submittedName>
        <fullName evidence="2">Retrovirus-related Pol polyprotein from transposon TNT 1-94</fullName>
    </submittedName>
</protein>
<dbReference type="Gramene" id="C.cajan_32529.t">
    <property type="protein sequence ID" value="C.cajan_32529.t.cds1"/>
    <property type="gene ID" value="C.cajan_32529"/>
</dbReference>
<sequence length="114" mass="12741">MWIVDSGTTLHVTPRKEFFTSYTSGNFGVLKMGNDGVSKVIGVGDVCLQTNMGTQLLLKGVKHAPYVRFNLISMRMLDDGGYDNHFGFEKLKLTTLFTVGIVDWWSMVGKINFV</sequence>
<proteinExistence type="predicted"/>